<dbReference type="PANTHER" id="PTHR43615:SF1">
    <property type="entry name" value="PPDK_N DOMAIN-CONTAINING PROTEIN"/>
    <property type="match status" value="1"/>
</dbReference>
<accession>A0A172WGT5</accession>
<proteinExistence type="predicted"/>
<evidence type="ECO:0000259" key="2">
    <source>
        <dbReference type="Pfam" id="PF00391"/>
    </source>
</evidence>
<dbReference type="EMBL" id="CP015520">
    <property type="protein sequence ID" value="ANF22653.1"/>
    <property type="molecule type" value="Genomic_DNA"/>
</dbReference>
<reference evidence="4" key="1">
    <citation type="journal article" date="2016" name="Syst. Appl. Microbiol.">
        <title>Thermococcus piezophilus sp. nov., a novel hyperthermophilic and piezophilic archaeon with a broad pressure range for growth, isolated from a deepest hydrothermal vent at the Mid-Cayman Rise.</title>
        <authorList>
            <person name="Dalmasso C."/>
            <person name="Oger P."/>
            <person name="Selva G."/>
            <person name="Courtine D."/>
            <person name="L'Haridon S."/>
            <person name="Garlaschelli A."/>
            <person name="Roussel E."/>
            <person name="Miyazaki J."/>
            <person name="Reveillaud J."/>
            <person name="Jebbar M."/>
            <person name="Takai K."/>
            <person name="Maignien L."/>
            <person name="Alain K."/>
        </authorList>
    </citation>
    <scope>NUCLEOTIDE SEQUENCE [LARGE SCALE GENOMIC DNA]</scope>
    <source>
        <strain evidence="4">CDGS</strain>
    </source>
</reference>
<dbReference type="KEGG" id="tpie:A7C91_05330"/>
<dbReference type="InterPro" id="IPR051549">
    <property type="entry name" value="PEP_Utilizing_Enz"/>
</dbReference>
<dbReference type="SUPFAM" id="SSF52009">
    <property type="entry name" value="Phosphohistidine domain"/>
    <property type="match status" value="1"/>
</dbReference>
<sequence>MRDITVLARKSKKVKESSRASQGWHRLTGVPAGPRRVRGKAYFVLDDQPPEEAEKLFPKGGVLVTYVLHAEYYGLSMKASGIVTKVESILSHSAIIARELGIPCVTGVDVR</sequence>
<evidence type="ECO:0000313" key="3">
    <source>
        <dbReference type="EMBL" id="ANF22653.1"/>
    </source>
</evidence>
<dbReference type="Gene3D" id="3.50.30.10">
    <property type="entry name" value="Phosphohistidine domain"/>
    <property type="match status" value="1"/>
</dbReference>
<name>A0A172WGT5_9EURY</name>
<gene>
    <name evidence="3" type="ORF">A7C91_05330</name>
</gene>
<dbReference type="InterPro" id="IPR008279">
    <property type="entry name" value="PEP-util_enz_mobile_dom"/>
</dbReference>
<dbReference type="GO" id="GO:0016772">
    <property type="term" value="F:transferase activity, transferring phosphorus-containing groups"/>
    <property type="evidence" value="ECO:0007669"/>
    <property type="project" value="InterPro"/>
</dbReference>
<dbReference type="STRING" id="1712654.A7C91_05330"/>
<evidence type="ECO:0000256" key="1">
    <source>
        <dbReference type="SAM" id="MobiDB-lite"/>
    </source>
</evidence>
<dbReference type="PANTHER" id="PTHR43615">
    <property type="entry name" value="PHOSPHOENOLPYRUVATE SYNTHASE-RELATED"/>
    <property type="match status" value="1"/>
</dbReference>
<feature type="region of interest" description="Disordered" evidence="1">
    <location>
        <begin position="10"/>
        <end position="29"/>
    </location>
</feature>
<dbReference type="Pfam" id="PF00391">
    <property type="entry name" value="PEP-utilizers"/>
    <property type="match status" value="1"/>
</dbReference>
<dbReference type="InterPro" id="IPR036637">
    <property type="entry name" value="Phosphohistidine_dom_sf"/>
</dbReference>
<evidence type="ECO:0000313" key="4">
    <source>
        <dbReference type="Proteomes" id="UP000076969"/>
    </source>
</evidence>
<feature type="domain" description="PEP-utilising enzyme mobile" evidence="2">
    <location>
        <begin position="57"/>
        <end position="109"/>
    </location>
</feature>
<protein>
    <recommendedName>
        <fullName evidence="2">PEP-utilising enzyme mobile domain-containing protein</fullName>
    </recommendedName>
</protein>
<dbReference type="Proteomes" id="UP000076969">
    <property type="component" value="Chromosome"/>
</dbReference>
<keyword evidence="4" id="KW-1185">Reference proteome</keyword>
<dbReference type="AlphaFoldDB" id="A0A172WGT5"/>
<organism evidence="3 4">
    <name type="scientific">Thermococcus piezophilus</name>
    <dbReference type="NCBI Taxonomy" id="1712654"/>
    <lineage>
        <taxon>Archaea</taxon>
        <taxon>Methanobacteriati</taxon>
        <taxon>Methanobacteriota</taxon>
        <taxon>Thermococci</taxon>
        <taxon>Thermococcales</taxon>
        <taxon>Thermococcaceae</taxon>
        <taxon>Thermococcus</taxon>
    </lineage>
</organism>